<dbReference type="GO" id="GO:0009279">
    <property type="term" value="C:cell outer membrane"/>
    <property type="evidence" value="ECO:0007669"/>
    <property type="project" value="UniProtKB-SubCell"/>
</dbReference>
<evidence type="ECO:0000313" key="8">
    <source>
        <dbReference type="EMBL" id="PXZ02099.1"/>
    </source>
</evidence>
<keyword evidence="1 4" id="KW-0732">Signal</keyword>
<dbReference type="PANTHER" id="PTHR30189:SF1">
    <property type="entry name" value="LPS-ASSEMBLY PROTEIN LPTD"/>
    <property type="match status" value="1"/>
</dbReference>
<dbReference type="GO" id="GO:0043165">
    <property type="term" value="P:Gram-negative-bacterium-type cell outer membrane assembly"/>
    <property type="evidence" value="ECO:0007669"/>
    <property type="project" value="UniProtKB-UniRule"/>
</dbReference>
<comment type="similarity">
    <text evidence="4">Belongs to the LptD family.</text>
</comment>
<dbReference type="AlphaFoldDB" id="A0A318N118"/>
<evidence type="ECO:0000259" key="7">
    <source>
        <dbReference type="Pfam" id="PF04453"/>
    </source>
</evidence>
<evidence type="ECO:0000259" key="6">
    <source>
        <dbReference type="Pfam" id="PF03968"/>
    </source>
</evidence>
<comment type="caution">
    <text evidence="4">Lacks conserved residue(s) required for the propagation of feature annotation.</text>
</comment>
<dbReference type="InterPro" id="IPR007543">
    <property type="entry name" value="LptD_C"/>
</dbReference>
<sequence length="779" mass="88526">MKARILQNQYYSFLAFSILSSSFIANLWIFCSVTNAQQQMQMAHSNIGKTNAAPFSGKDPITFQADKVSYDSKAGEVVWEGDVHIWQNDHTLRADKVTFNKTTNIATASGNVAMVEPDGEILFTQHTQLGNNMQEGIMDQVYALLADGGKLAANGARRTGGKVHDFSRSVYTACPICAKNPKKSPFWQFRSYQAIRDMENQRIDFSDTFIDFWGIPVFYMPFFSITDPSVKRRSGFLIPSINWSSKYIGAYTTIPYYWAINKWSDLTFIPLFATKTGPQLSTVYRARFNKGMLRVEGGIADDTVGQHAWYNSYADRSVDKFKKGAQGYLFLKTEWALNDHWRYGGNINVASSANYMRDYRINGYGQDTLESDLYLEGFGEGSYSKVSVQAFQGLNRGVINNSDLPFSLPRYTYSYFGQPDALGGRFSLNTTDFVLYRPRGVNDQRGEVALNWDRPFDDSAGRKWLITLHVDSNIYRGTHLNEQPGFYRTRKSQFTGQALPTFAVKMNWPFLREFHIGDSTGTQIIEPIVQLIAAPHSKGGRNFYMPNEDSWNYEFTDTTLFALNRFQGTDRLDGGARANVGVHGNWTWNGHQVDFLVGQSYQEHIQGHMPARSGLDHHMSDVVSRLRISPVQWLTATGRTRVDPYDGKVNFADALFNFGFSHFGINGGYIYEPVTPYYYFYRNPYDHEGASKLYWQKTNELTLGVSTDWDHWHASAFGRRSISRKETVAYGGTVGYRNDCFSADVIYFKQKTMINGEENSDMVLFMLNFKTIGVFGING</sequence>
<dbReference type="InterPro" id="IPR050218">
    <property type="entry name" value="LptD"/>
</dbReference>
<dbReference type="InterPro" id="IPR005653">
    <property type="entry name" value="OstA-like_N"/>
</dbReference>
<protein>
    <recommendedName>
        <fullName evidence="4">LPS-assembly protein LptD</fullName>
    </recommendedName>
</protein>
<comment type="caution">
    <text evidence="8">The sequence shown here is derived from an EMBL/GenBank/DDBJ whole genome shotgun (WGS) entry which is preliminary data.</text>
</comment>
<feature type="transmembrane region" description="Helical" evidence="5">
    <location>
        <begin position="12"/>
        <end position="30"/>
    </location>
</feature>
<feature type="domain" description="Organic solvent tolerance-like N-terminal" evidence="6">
    <location>
        <begin position="64"/>
        <end position="136"/>
    </location>
</feature>
<comment type="subunit">
    <text evidence="4">Component of the lipopolysaccharide transport and assembly complex.</text>
</comment>
<evidence type="ECO:0000256" key="5">
    <source>
        <dbReference type="SAM" id="Phobius"/>
    </source>
</evidence>
<keyword evidence="3 4" id="KW-0998">Cell outer membrane</keyword>
<keyword evidence="5" id="KW-1133">Transmembrane helix</keyword>
<accession>A0A318N118</accession>
<keyword evidence="2 4" id="KW-0472">Membrane</keyword>
<dbReference type="EMBL" id="QGLT01000001">
    <property type="protein sequence ID" value="PXZ02099.1"/>
    <property type="molecule type" value="Genomic_DNA"/>
</dbReference>
<comment type="subcellular location">
    <subcellularLocation>
        <location evidence="4">Cell outer membrane</location>
    </subcellularLocation>
</comment>
<comment type="function">
    <text evidence="4">Involved in the assembly of lipopolysaccharide (LPS) at the surface of the outer membrane.</text>
</comment>
<dbReference type="InterPro" id="IPR020889">
    <property type="entry name" value="LipoPS_assembly_LptD"/>
</dbReference>
<dbReference type="GO" id="GO:1990351">
    <property type="term" value="C:transporter complex"/>
    <property type="evidence" value="ECO:0007669"/>
    <property type="project" value="TreeGrafter"/>
</dbReference>
<evidence type="ECO:0000256" key="3">
    <source>
        <dbReference type="ARBA" id="ARBA00023237"/>
    </source>
</evidence>
<feature type="domain" description="LptD C-terminal" evidence="7">
    <location>
        <begin position="326"/>
        <end position="684"/>
    </location>
</feature>
<dbReference type="Proteomes" id="UP000247565">
    <property type="component" value="Unassembled WGS sequence"/>
</dbReference>
<keyword evidence="9" id="KW-1185">Reference proteome</keyword>
<gene>
    <name evidence="4" type="primary">lptD</name>
    <name evidence="8" type="ORF">DK869_02215</name>
</gene>
<evidence type="ECO:0000313" key="9">
    <source>
        <dbReference type="Proteomes" id="UP000247565"/>
    </source>
</evidence>
<dbReference type="PANTHER" id="PTHR30189">
    <property type="entry name" value="LPS-ASSEMBLY PROTEIN"/>
    <property type="match status" value="1"/>
</dbReference>
<evidence type="ECO:0000256" key="1">
    <source>
        <dbReference type="ARBA" id="ARBA00022729"/>
    </source>
</evidence>
<evidence type="ECO:0000256" key="4">
    <source>
        <dbReference type="HAMAP-Rule" id="MF_01411"/>
    </source>
</evidence>
<dbReference type="Pfam" id="PF03968">
    <property type="entry name" value="LptD_N"/>
    <property type="match status" value="1"/>
</dbReference>
<keyword evidence="5" id="KW-0812">Transmembrane</keyword>
<evidence type="ECO:0000256" key="2">
    <source>
        <dbReference type="ARBA" id="ARBA00023136"/>
    </source>
</evidence>
<dbReference type="GO" id="GO:0015920">
    <property type="term" value="P:lipopolysaccharide transport"/>
    <property type="evidence" value="ECO:0007669"/>
    <property type="project" value="InterPro"/>
</dbReference>
<name>A0A318N118_9PROT</name>
<dbReference type="Pfam" id="PF04453">
    <property type="entry name" value="LptD"/>
    <property type="match status" value="1"/>
</dbReference>
<dbReference type="HAMAP" id="MF_01411">
    <property type="entry name" value="LPS_assembly_LptD"/>
    <property type="match status" value="1"/>
</dbReference>
<dbReference type="OrthoDB" id="9760225at2"/>
<proteinExistence type="inferred from homology"/>
<reference evidence="8 9" key="1">
    <citation type="submission" date="2018-05" db="EMBL/GenBank/DDBJ databases">
        <title>Reference genomes for bee gut microbiota database.</title>
        <authorList>
            <person name="Ellegaard K.M."/>
        </authorList>
    </citation>
    <scope>NUCLEOTIDE SEQUENCE [LARGE SCALE GENOMIC DNA]</scope>
    <source>
        <strain evidence="8 9">ESL0284</strain>
    </source>
</reference>
<dbReference type="Gene3D" id="2.60.450.10">
    <property type="entry name" value="Lipopolysaccharide (LPS) transport protein A like domain"/>
    <property type="match status" value="1"/>
</dbReference>
<organism evidence="8 9">
    <name type="scientific">Commensalibacter melissae</name>
    <dbReference type="NCBI Taxonomy" id="2070537"/>
    <lineage>
        <taxon>Bacteria</taxon>
        <taxon>Pseudomonadati</taxon>
        <taxon>Pseudomonadota</taxon>
        <taxon>Alphaproteobacteria</taxon>
        <taxon>Acetobacterales</taxon>
        <taxon>Acetobacteraceae</taxon>
    </lineage>
</organism>